<keyword evidence="4" id="KW-1185">Reference proteome</keyword>
<dbReference type="EMBL" id="KQ965733">
    <property type="protein sequence ID" value="KXS21345.1"/>
    <property type="molecule type" value="Genomic_DNA"/>
</dbReference>
<keyword evidence="2" id="KW-0472">Membrane</keyword>
<dbReference type="AlphaFoldDB" id="A0A139AY13"/>
<organism evidence="3 4">
    <name type="scientific">Gonapodya prolifera (strain JEL478)</name>
    <name type="common">Monoblepharis prolifera</name>
    <dbReference type="NCBI Taxonomy" id="1344416"/>
    <lineage>
        <taxon>Eukaryota</taxon>
        <taxon>Fungi</taxon>
        <taxon>Fungi incertae sedis</taxon>
        <taxon>Chytridiomycota</taxon>
        <taxon>Chytridiomycota incertae sedis</taxon>
        <taxon>Monoblepharidomycetes</taxon>
        <taxon>Monoblepharidales</taxon>
        <taxon>Gonapodyaceae</taxon>
        <taxon>Gonapodya</taxon>
    </lineage>
</organism>
<feature type="transmembrane region" description="Helical" evidence="2">
    <location>
        <begin position="31"/>
        <end position="50"/>
    </location>
</feature>
<evidence type="ECO:0000256" key="1">
    <source>
        <dbReference type="SAM" id="MobiDB-lite"/>
    </source>
</evidence>
<keyword evidence="2" id="KW-1133">Transmembrane helix</keyword>
<evidence type="ECO:0000256" key="2">
    <source>
        <dbReference type="SAM" id="Phobius"/>
    </source>
</evidence>
<accession>A0A139AY13</accession>
<name>A0A139AY13_GONPJ</name>
<sequence length="179" mass="18844">MANLALAAAWPACKAHKSRLASILSRISRSMLAHSAVSAIALLLFGGALMPASALDIISVYQPLVTNMPTFNDTTWAFMTAAAEFNRTYAGRWAIDIVNASWADIATFIKVGDASRGGRFPDVIVVGGTVGKPGPSSRRPRTSTTGPHGDPTATSPRTSRALLSLRTFLQTSGGHCQST</sequence>
<proteinExistence type="predicted"/>
<keyword evidence="2" id="KW-0812">Transmembrane</keyword>
<dbReference type="Proteomes" id="UP000070544">
    <property type="component" value="Unassembled WGS sequence"/>
</dbReference>
<evidence type="ECO:0000313" key="3">
    <source>
        <dbReference type="EMBL" id="KXS21345.1"/>
    </source>
</evidence>
<gene>
    <name evidence="3" type="ORF">M427DRAFT_130836</name>
</gene>
<feature type="compositionally biased region" description="Polar residues" evidence="1">
    <location>
        <begin position="142"/>
        <end position="157"/>
    </location>
</feature>
<feature type="region of interest" description="Disordered" evidence="1">
    <location>
        <begin position="128"/>
        <end position="157"/>
    </location>
</feature>
<evidence type="ECO:0000313" key="4">
    <source>
        <dbReference type="Proteomes" id="UP000070544"/>
    </source>
</evidence>
<reference evidence="3 4" key="1">
    <citation type="journal article" date="2015" name="Genome Biol. Evol.">
        <title>Phylogenomic analyses indicate that early fungi evolved digesting cell walls of algal ancestors of land plants.</title>
        <authorList>
            <person name="Chang Y."/>
            <person name="Wang S."/>
            <person name="Sekimoto S."/>
            <person name="Aerts A.L."/>
            <person name="Choi C."/>
            <person name="Clum A."/>
            <person name="LaButti K.M."/>
            <person name="Lindquist E.A."/>
            <person name="Yee Ngan C."/>
            <person name="Ohm R.A."/>
            <person name="Salamov A.A."/>
            <person name="Grigoriev I.V."/>
            <person name="Spatafora J.W."/>
            <person name="Berbee M.L."/>
        </authorList>
    </citation>
    <scope>NUCLEOTIDE SEQUENCE [LARGE SCALE GENOMIC DNA]</scope>
    <source>
        <strain evidence="3 4">JEL478</strain>
    </source>
</reference>
<protein>
    <submittedName>
        <fullName evidence="3">Uncharacterized protein</fullName>
    </submittedName>
</protein>